<accession>A0A3M8BDG8</accession>
<proteinExistence type="predicted"/>
<organism evidence="2 3">
    <name type="scientific">Brevibacillus gelatini</name>
    <dbReference type="NCBI Taxonomy" id="1655277"/>
    <lineage>
        <taxon>Bacteria</taxon>
        <taxon>Bacillati</taxon>
        <taxon>Bacillota</taxon>
        <taxon>Bacilli</taxon>
        <taxon>Bacillales</taxon>
        <taxon>Paenibacillaceae</taxon>
        <taxon>Brevibacillus</taxon>
    </lineage>
</organism>
<dbReference type="InterPro" id="IPR008884">
    <property type="entry name" value="TylF_MeTrfase"/>
</dbReference>
<dbReference type="GO" id="GO:0032259">
    <property type="term" value="P:methylation"/>
    <property type="evidence" value="ECO:0007669"/>
    <property type="project" value="UniProtKB-KW"/>
</dbReference>
<dbReference type="EMBL" id="RHHS01000006">
    <property type="protein sequence ID" value="RNB61470.1"/>
    <property type="molecule type" value="Genomic_DNA"/>
</dbReference>
<evidence type="ECO:0000313" key="3">
    <source>
        <dbReference type="Proteomes" id="UP000268829"/>
    </source>
</evidence>
<dbReference type="RefSeq" id="WP_122902977.1">
    <property type="nucleotide sequence ID" value="NZ_RHHS01000006.1"/>
</dbReference>
<sequence length="330" mass="38261">MYKLLLFGTGSICKEFLSTVDFEKVSILAYVDNNEKIQGNLIDNIKVIPPVDIIHYDFDYIIITSTYYDDIYNQLINLGVNKDKIVPYLHHYSERFSELIDELNSLNSHTIILNQFCLHPVEPYAACNIRNLGRNRLIDVHQTKDYVRLSSLELVAKEIYDSNIEGSIAELGVFRGDFAKLLNEVFYDRKLFLFDTFEGFNEQDLFIERTSNYSNSSIRDFSNTNVELVLSKMKYPQNCIIKKGYFPDTTENLNDEQYAFVSIDTDLFNPIYSGLSYFYPRMAKGGYIFIHDYNNSRFKGAKEAVRKYCEENSISFFPLSDFSGTAVIVK</sequence>
<dbReference type="Pfam" id="PF05711">
    <property type="entry name" value="TylF"/>
    <property type="match status" value="1"/>
</dbReference>
<gene>
    <name evidence="2" type="ORF">EDM57_01300</name>
</gene>
<dbReference type="SUPFAM" id="SSF53335">
    <property type="entry name" value="S-adenosyl-L-methionine-dependent methyltransferases"/>
    <property type="match status" value="1"/>
</dbReference>
<dbReference type="GO" id="GO:0008168">
    <property type="term" value="F:methyltransferase activity"/>
    <property type="evidence" value="ECO:0007669"/>
    <property type="project" value="UniProtKB-KW"/>
</dbReference>
<dbReference type="Pfam" id="PF22674">
    <property type="entry name" value="C2185-like_N"/>
    <property type="match status" value="1"/>
</dbReference>
<dbReference type="InterPro" id="IPR054601">
    <property type="entry name" value="C2185-like_N"/>
</dbReference>
<feature type="domain" description="C2185-like N-terminal" evidence="1">
    <location>
        <begin position="1"/>
        <end position="86"/>
    </location>
</feature>
<dbReference type="Gene3D" id="3.40.50.150">
    <property type="entry name" value="Vaccinia Virus protein VP39"/>
    <property type="match status" value="1"/>
</dbReference>
<keyword evidence="2" id="KW-0489">Methyltransferase</keyword>
<reference evidence="2 3" key="1">
    <citation type="submission" date="2018-10" db="EMBL/GenBank/DDBJ databases">
        <title>Phylogenomics of Brevibacillus.</title>
        <authorList>
            <person name="Dunlap C."/>
        </authorList>
    </citation>
    <scope>NUCLEOTIDE SEQUENCE [LARGE SCALE GENOMIC DNA]</scope>
    <source>
        <strain evidence="2 3">DSM 100115</strain>
    </source>
</reference>
<dbReference type="OrthoDB" id="149130at2"/>
<dbReference type="PANTHER" id="PTHR40036:SF1">
    <property type="entry name" value="MACROCIN O-METHYLTRANSFERASE"/>
    <property type="match status" value="1"/>
</dbReference>
<dbReference type="AlphaFoldDB" id="A0A3M8BDG8"/>
<keyword evidence="3" id="KW-1185">Reference proteome</keyword>
<name>A0A3M8BDG8_9BACL</name>
<dbReference type="Gene3D" id="3.40.50.720">
    <property type="entry name" value="NAD(P)-binding Rossmann-like Domain"/>
    <property type="match status" value="1"/>
</dbReference>
<comment type="caution">
    <text evidence="2">The sequence shown here is derived from an EMBL/GenBank/DDBJ whole genome shotgun (WGS) entry which is preliminary data.</text>
</comment>
<evidence type="ECO:0000259" key="1">
    <source>
        <dbReference type="Pfam" id="PF22674"/>
    </source>
</evidence>
<dbReference type="PANTHER" id="PTHR40036">
    <property type="entry name" value="MACROCIN O-METHYLTRANSFERASE"/>
    <property type="match status" value="1"/>
</dbReference>
<dbReference type="Proteomes" id="UP000268829">
    <property type="component" value="Unassembled WGS sequence"/>
</dbReference>
<protein>
    <submittedName>
        <fullName evidence="2">Methyltransferase</fullName>
    </submittedName>
</protein>
<evidence type="ECO:0000313" key="2">
    <source>
        <dbReference type="EMBL" id="RNB61470.1"/>
    </source>
</evidence>
<dbReference type="InterPro" id="IPR029063">
    <property type="entry name" value="SAM-dependent_MTases_sf"/>
</dbReference>
<keyword evidence="2" id="KW-0808">Transferase</keyword>